<dbReference type="EMBL" id="QURR01000008">
    <property type="protein sequence ID" value="RGE45546.1"/>
    <property type="molecule type" value="Genomic_DNA"/>
</dbReference>
<proteinExistence type="inferred from homology"/>
<dbReference type="Pfam" id="PF05016">
    <property type="entry name" value="ParE_toxin"/>
    <property type="match status" value="1"/>
</dbReference>
<dbReference type="AlphaFoldDB" id="A0A373FN17"/>
<name>A0A373FN17_COMTE</name>
<evidence type="ECO:0000313" key="4">
    <source>
        <dbReference type="Proteomes" id="UP000261948"/>
    </source>
</evidence>
<evidence type="ECO:0000256" key="1">
    <source>
        <dbReference type="ARBA" id="ARBA00006226"/>
    </source>
</evidence>
<comment type="similarity">
    <text evidence="1">Belongs to the RelE toxin family.</text>
</comment>
<dbReference type="OrthoDB" id="9798046at2"/>
<dbReference type="InterPro" id="IPR051803">
    <property type="entry name" value="TA_system_RelE-like_toxin"/>
</dbReference>
<organism evidence="3 4">
    <name type="scientific">Comamonas testosteroni</name>
    <name type="common">Pseudomonas testosteroni</name>
    <dbReference type="NCBI Taxonomy" id="285"/>
    <lineage>
        <taxon>Bacteria</taxon>
        <taxon>Pseudomonadati</taxon>
        <taxon>Pseudomonadota</taxon>
        <taxon>Betaproteobacteria</taxon>
        <taxon>Burkholderiales</taxon>
        <taxon>Comamonadaceae</taxon>
        <taxon>Comamonas</taxon>
    </lineage>
</organism>
<dbReference type="InterPro" id="IPR007712">
    <property type="entry name" value="RelE/ParE_toxin"/>
</dbReference>
<dbReference type="PANTHER" id="PTHR33755:SF6">
    <property type="entry name" value="PLASMID STABILIZATION SYSTEM PROTEIN"/>
    <property type="match status" value="1"/>
</dbReference>
<dbReference type="Proteomes" id="UP000261948">
    <property type="component" value="Unassembled WGS sequence"/>
</dbReference>
<dbReference type="Gene3D" id="3.30.2310.20">
    <property type="entry name" value="RelE-like"/>
    <property type="match status" value="1"/>
</dbReference>
<keyword evidence="2" id="KW-1277">Toxin-antitoxin system</keyword>
<reference evidence="3 4" key="1">
    <citation type="submission" date="2018-08" db="EMBL/GenBank/DDBJ databases">
        <title>Comamonas testosteroni strain SWCO2.</title>
        <authorList>
            <person name="Jiang N."/>
            <person name="Zhang X.Z."/>
        </authorList>
    </citation>
    <scope>NUCLEOTIDE SEQUENCE [LARGE SCALE GENOMIC DNA]</scope>
    <source>
        <strain evidence="3 4">SWCO2</strain>
    </source>
</reference>
<dbReference type="InterPro" id="IPR035093">
    <property type="entry name" value="RelE/ParE_toxin_dom_sf"/>
</dbReference>
<protein>
    <submittedName>
        <fullName evidence="3">Type II toxin-antitoxin system RelE/ParE family toxin</fullName>
    </submittedName>
</protein>
<comment type="caution">
    <text evidence="3">The sequence shown here is derived from an EMBL/GenBank/DDBJ whole genome shotgun (WGS) entry which is preliminary data.</text>
</comment>
<evidence type="ECO:0000256" key="2">
    <source>
        <dbReference type="ARBA" id="ARBA00022649"/>
    </source>
</evidence>
<keyword evidence="4" id="KW-1185">Reference proteome</keyword>
<accession>A0A373FN17</accession>
<dbReference type="PANTHER" id="PTHR33755">
    <property type="entry name" value="TOXIN PARE1-RELATED"/>
    <property type="match status" value="1"/>
</dbReference>
<evidence type="ECO:0000313" key="3">
    <source>
        <dbReference type="EMBL" id="RGE45546.1"/>
    </source>
</evidence>
<sequence>MRLVFTPLAEQDLEAIADYIAAGNPVRALSFVRELRAQCQRITLNPSGYRLRPELDDGIRSCAHGHYVIFFEATAEAVLVVRVLHGARDLPAVFRADEQ</sequence>
<gene>
    <name evidence="3" type="ORF">DZC30_08085</name>
</gene>